<feature type="region of interest" description="Disordered" evidence="1">
    <location>
        <begin position="68"/>
        <end position="87"/>
    </location>
</feature>
<organism evidence="2 3">
    <name type="scientific">Pleurodeles waltl</name>
    <name type="common">Iberian ribbed newt</name>
    <dbReference type="NCBI Taxonomy" id="8319"/>
    <lineage>
        <taxon>Eukaryota</taxon>
        <taxon>Metazoa</taxon>
        <taxon>Chordata</taxon>
        <taxon>Craniata</taxon>
        <taxon>Vertebrata</taxon>
        <taxon>Euteleostomi</taxon>
        <taxon>Amphibia</taxon>
        <taxon>Batrachia</taxon>
        <taxon>Caudata</taxon>
        <taxon>Salamandroidea</taxon>
        <taxon>Salamandridae</taxon>
        <taxon>Pleurodelinae</taxon>
        <taxon>Pleurodeles</taxon>
    </lineage>
</organism>
<accession>A0AAV7VT03</accession>
<sequence>MVSTGGGRASIRQWQQRKCTDLDRPAIILGKTSGSLTTKPVVGNLCCRGCSTALRAVRSDLTAMDIGGSGWDTVGAEPDSVEAPWAG</sequence>
<dbReference type="Proteomes" id="UP001066276">
    <property type="component" value="Chromosome 2_1"/>
</dbReference>
<evidence type="ECO:0000256" key="1">
    <source>
        <dbReference type="SAM" id="MobiDB-lite"/>
    </source>
</evidence>
<dbReference type="AlphaFoldDB" id="A0AAV7VT03"/>
<proteinExistence type="predicted"/>
<dbReference type="EMBL" id="JANPWB010000003">
    <property type="protein sequence ID" value="KAJ1203849.1"/>
    <property type="molecule type" value="Genomic_DNA"/>
</dbReference>
<name>A0AAV7VT03_PLEWA</name>
<evidence type="ECO:0000313" key="3">
    <source>
        <dbReference type="Proteomes" id="UP001066276"/>
    </source>
</evidence>
<protein>
    <submittedName>
        <fullName evidence="2">Uncharacterized protein</fullName>
    </submittedName>
</protein>
<gene>
    <name evidence="2" type="ORF">NDU88_007630</name>
</gene>
<reference evidence="2" key="1">
    <citation type="journal article" date="2022" name="bioRxiv">
        <title>Sequencing and chromosome-scale assembly of the giantPleurodeles waltlgenome.</title>
        <authorList>
            <person name="Brown T."/>
            <person name="Elewa A."/>
            <person name="Iarovenko S."/>
            <person name="Subramanian E."/>
            <person name="Araus A.J."/>
            <person name="Petzold A."/>
            <person name="Susuki M."/>
            <person name="Suzuki K.-i.T."/>
            <person name="Hayashi T."/>
            <person name="Toyoda A."/>
            <person name="Oliveira C."/>
            <person name="Osipova E."/>
            <person name="Leigh N.D."/>
            <person name="Simon A."/>
            <person name="Yun M.H."/>
        </authorList>
    </citation>
    <scope>NUCLEOTIDE SEQUENCE</scope>
    <source>
        <strain evidence="2">20211129_DDA</strain>
        <tissue evidence="2">Liver</tissue>
    </source>
</reference>
<comment type="caution">
    <text evidence="2">The sequence shown here is derived from an EMBL/GenBank/DDBJ whole genome shotgun (WGS) entry which is preliminary data.</text>
</comment>
<keyword evidence="3" id="KW-1185">Reference proteome</keyword>
<evidence type="ECO:0000313" key="2">
    <source>
        <dbReference type="EMBL" id="KAJ1203849.1"/>
    </source>
</evidence>